<accession>A0A3B0XU20</accession>
<organism evidence="1">
    <name type="scientific">hydrothermal vent metagenome</name>
    <dbReference type="NCBI Taxonomy" id="652676"/>
    <lineage>
        <taxon>unclassified sequences</taxon>
        <taxon>metagenomes</taxon>
        <taxon>ecological metagenomes</taxon>
    </lineage>
</organism>
<sequence>MKNPTDKPIWEIEKIINVANELQKRGSTGASTGEQIAAAFVINKMEYLPANYQDVVEAWERLDTWQRYVKHIKQHYMDLIEEG</sequence>
<dbReference type="AlphaFoldDB" id="A0A3B0XU20"/>
<protein>
    <submittedName>
        <fullName evidence="1">Uncharacterized protein</fullName>
    </submittedName>
</protein>
<gene>
    <name evidence="1" type="ORF">MNBD_GAMMA11-2262</name>
</gene>
<proteinExistence type="predicted"/>
<evidence type="ECO:0000313" key="1">
    <source>
        <dbReference type="EMBL" id="VAW59634.1"/>
    </source>
</evidence>
<dbReference type="EMBL" id="UOFG01000089">
    <property type="protein sequence ID" value="VAW59634.1"/>
    <property type="molecule type" value="Genomic_DNA"/>
</dbReference>
<reference evidence="1" key="1">
    <citation type="submission" date="2018-06" db="EMBL/GenBank/DDBJ databases">
        <authorList>
            <person name="Zhirakovskaya E."/>
        </authorList>
    </citation>
    <scope>NUCLEOTIDE SEQUENCE</scope>
</reference>
<name>A0A3B0XU20_9ZZZZ</name>